<keyword evidence="2" id="KW-1185">Reference proteome</keyword>
<name>A0A5A7PWS1_STRAF</name>
<dbReference type="Proteomes" id="UP000325081">
    <property type="component" value="Unassembled WGS sequence"/>
</dbReference>
<reference evidence="2" key="1">
    <citation type="journal article" date="2019" name="Curr. Biol.">
        <title>Genome Sequence of Striga asiatica Provides Insight into the Evolution of Plant Parasitism.</title>
        <authorList>
            <person name="Yoshida S."/>
            <person name="Kim S."/>
            <person name="Wafula E.K."/>
            <person name="Tanskanen J."/>
            <person name="Kim Y.M."/>
            <person name="Honaas L."/>
            <person name="Yang Z."/>
            <person name="Spallek T."/>
            <person name="Conn C.E."/>
            <person name="Ichihashi Y."/>
            <person name="Cheong K."/>
            <person name="Cui S."/>
            <person name="Der J.P."/>
            <person name="Gundlach H."/>
            <person name="Jiao Y."/>
            <person name="Hori C."/>
            <person name="Ishida J.K."/>
            <person name="Kasahara H."/>
            <person name="Kiba T."/>
            <person name="Kim M.S."/>
            <person name="Koo N."/>
            <person name="Laohavisit A."/>
            <person name="Lee Y.H."/>
            <person name="Lumba S."/>
            <person name="McCourt P."/>
            <person name="Mortimer J.C."/>
            <person name="Mutuku J.M."/>
            <person name="Nomura T."/>
            <person name="Sasaki-Sekimoto Y."/>
            <person name="Seto Y."/>
            <person name="Wang Y."/>
            <person name="Wakatake T."/>
            <person name="Sakakibara H."/>
            <person name="Demura T."/>
            <person name="Yamaguchi S."/>
            <person name="Yoneyama K."/>
            <person name="Manabe R.I."/>
            <person name="Nelson D.C."/>
            <person name="Schulman A.H."/>
            <person name="Timko M.P."/>
            <person name="dePamphilis C.W."/>
            <person name="Choi D."/>
            <person name="Shirasu K."/>
        </authorList>
    </citation>
    <scope>NUCLEOTIDE SEQUENCE [LARGE SCALE GENOMIC DNA]</scope>
    <source>
        <strain evidence="2">cv. UVA1</strain>
    </source>
</reference>
<dbReference type="AlphaFoldDB" id="A0A5A7PWS1"/>
<evidence type="ECO:0000313" key="1">
    <source>
        <dbReference type="EMBL" id="GER37323.1"/>
    </source>
</evidence>
<evidence type="ECO:0000313" key="2">
    <source>
        <dbReference type="Proteomes" id="UP000325081"/>
    </source>
</evidence>
<comment type="caution">
    <text evidence="1">The sequence shown here is derived from an EMBL/GenBank/DDBJ whole genome shotgun (WGS) entry which is preliminary data.</text>
</comment>
<dbReference type="EMBL" id="BKCP01005328">
    <property type="protein sequence ID" value="GER37323.1"/>
    <property type="molecule type" value="Genomic_DNA"/>
</dbReference>
<sequence length="197" mass="22976">MTSRQLSLPLPFPLSQALRSNRWSFLNLENLRRNFTRATFSVTACWSLYLSVTHIRDDRSDYKSADIVGYFSVNPASESYANAQQGLNTSNSSLNATWPWWIGLWLSTDKNEKESYANAQQGLNTSNSSVNAAWLWWILAFDRPSFRERERESTYEEFKEPNWIGKCQLCLAMMLLIRIRGEARKRFDPMTRIKVWA</sequence>
<organism evidence="1 2">
    <name type="scientific">Striga asiatica</name>
    <name type="common">Asiatic witchweed</name>
    <name type="synonym">Buchnera asiatica</name>
    <dbReference type="NCBI Taxonomy" id="4170"/>
    <lineage>
        <taxon>Eukaryota</taxon>
        <taxon>Viridiplantae</taxon>
        <taxon>Streptophyta</taxon>
        <taxon>Embryophyta</taxon>
        <taxon>Tracheophyta</taxon>
        <taxon>Spermatophyta</taxon>
        <taxon>Magnoliopsida</taxon>
        <taxon>eudicotyledons</taxon>
        <taxon>Gunneridae</taxon>
        <taxon>Pentapetalae</taxon>
        <taxon>asterids</taxon>
        <taxon>lamiids</taxon>
        <taxon>Lamiales</taxon>
        <taxon>Orobanchaceae</taxon>
        <taxon>Buchnereae</taxon>
        <taxon>Striga</taxon>
    </lineage>
</organism>
<gene>
    <name evidence="1" type="ORF">STAS_13730</name>
</gene>
<accession>A0A5A7PWS1</accession>
<protein>
    <submittedName>
        <fullName evidence="1">4-hydroxy-3-methylbut-2-enyl diphosphatereductase</fullName>
    </submittedName>
</protein>
<proteinExistence type="predicted"/>